<feature type="domain" description="Poly A polymerase head" evidence="9">
    <location>
        <begin position="36"/>
        <end position="160"/>
    </location>
</feature>
<evidence type="ECO:0000256" key="8">
    <source>
        <dbReference type="RuleBase" id="RU003953"/>
    </source>
</evidence>
<dbReference type="GO" id="GO:0016779">
    <property type="term" value="F:nucleotidyltransferase activity"/>
    <property type="evidence" value="ECO:0007669"/>
    <property type="project" value="UniProtKB-KW"/>
</dbReference>
<evidence type="ECO:0000259" key="9">
    <source>
        <dbReference type="Pfam" id="PF01743"/>
    </source>
</evidence>
<dbReference type="PANTHER" id="PTHR46173">
    <property type="entry name" value="CCA TRNA NUCLEOTIDYLTRANSFERASE 1, MITOCHONDRIAL"/>
    <property type="match status" value="1"/>
</dbReference>
<keyword evidence="7" id="KW-0460">Magnesium</keyword>
<dbReference type="GO" id="GO:0000166">
    <property type="term" value="F:nucleotide binding"/>
    <property type="evidence" value="ECO:0007669"/>
    <property type="project" value="UniProtKB-KW"/>
</dbReference>
<comment type="caution">
    <text evidence="11">The sequence shown here is derived from an EMBL/GenBank/DDBJ whole genome shotgun (WGS) entry which is preliminary data.</text>
</comment>
<keyword evidence="4 11" id="KW-0548">Nucleotidyltransferase</keyword>
<evidence type="ECO:0000313" key="12">
    <source>
        <dbReference type="Proteomes" id="UP001150924"/>
    </source>
</evidence>
<dbReference type="SUPFAM" id="SSF81301">
    <property type="entry name" value="Nucleotidyltransferase"/>
    <property type="match status" value="1"/>
</dbReference>
<dbReference type="Gene3D" id="1.10.246.80">
    <property type="match status" value="1"/>
</dbReference>
<dbReference type="PANTHER" id="PTHR46173:SF1">
    <property type="entry name" value="CCA TRNA NUCLEOTIDYLTRANSFERASE 1, MITOCHONDRIAL"/>
    <property type="match status" value="1"/>
</dbReference>
<dbReference type="AlphaFoldDB" id="A0A9X3EP01"/>
<evidence type="ECO:0000259" key="10">
    <source>
        <dbReference type="Pfam" id="PF12627"/>
    </source>
</evidence>
<comment type="cofactor">
    <cofactor evidence="1">
        <name>Mg(2+)</name>
        <dbReference type="ChEBI" id="CHEBI:18420"/>
    </cofactor>
</comment>
<dbReference type="CDD" id="cd05398">
    <property type="entry name" value="NT_ClassII-CCAase"/>
    <property type="match status" value="1"/>
</dbReference>
<keyword evidence="8" id="KW-0694">RNA-binding</keyword>
<dbReference type="Pfam" id="PF01743">
    <property type="entry name" value="PolyA_pol"/>
    <property type="match status" value="1"/>
</dbReference>
<name>A0A9X3EP01_9BACT</name>
<dbReference type="GO" id="GO:0046872">
    <property type="term" value="F:metal ion binding"/>
    <property type="evidence" value="ECO:0007669"/>
    <property type="project" value="UniProtKB-KW"/>
</dbReference>
<dbReference type="GO" id="GO:0008033">
    <property type="term" value="P:tRNA processing"/>
    <property type="evidence" value="ECO:0007669"/>
    <property type="project" value="UniProtKB-KW"/>
</dbReference>
<protein>
    <submittedName>
        <fullName evidence="11">tRNA cytidylyltransferase</fullName>
    </submittedName>
</protein>
<gene>
    <name evidence="11" type="ORF">OV079_18430</name>
</gene>
<evidence type="ECO:0000256" key="4">
    <source>
        <dbReference type="ARBA" id="ARBA00022695"/>
    </source>
</evidence>
<evidence type="ECO:0000256" key="6">
    <source>
        <dbReference type="ARBA" id="ARBA00022741"/>
    </source>
</evidence>
<sequence>MNPTPSQAAALLRAAPIPAALREIAQILHDAGHEAVLVGGAVRDVLLGRLHGDWDLASSATPEEVQALFKKTIPTGVAHGTVTVVHGRGDNRVHAEVTTFRGEGRYEDGRRPAEVRFLRDLREDLARRDFTINAFAWNPIREIFTDCFDGLGDLGRGLIRAVGDPAQRFQEDGLRAMRAVRLCAVLEYRLDLDTAAAIGGALDVLDKVSRERVHVELFKLLAAARPILGLLPMAETGIWSRVLAPLEREAQYAAIEHVDRLPRDPVIRLARLLWPLRGDKAVIERVIDNLRPSRDERARVLALTNPALGPLGHSRDPLEIRRVLAKVGRKYAADAAALHAGEWAQKVTIEEAIRGAPLAVGELAIGGDDLVREGLATPGPKLGKTLADLLDWVLEDPRRNTAEQLLAHLRG</sequence>
<keyword evidence="5" id="KW-0479">Metal-binding</keyword>
<organism evidence="11 12">
    <name type="scientific">Nannocystis pusilla</name>
    <dbReference type="NCBI Taxonomy" id="889268"/>
    <lineage>
        <taxon>Bacteria</taxon>
        <taxon>Pseudomonadati</taxon>
        <taxon>Myxococcota</taxon>
        <taxon>Polyangia</taxon>
        <taxon>Nannocystales</taxon>
        <taxon>Nannocystaceae</taxon>
        <taxon>Nannocystis</taxon>
    </lineage>
</organism>
<keyword evidence="12" id="KW-1185">Reference proteome</keyword>
<dbReference type="Pfam" id="PF12627">
    <property type="entry name" value="PolyA_pol_RNAbd"/>
    <property type="match status" value="1"/>
</dbReference>
<evidence type="ECO:0000256" key="5">
    <source>
        <dbReference type="ARBA" id="ARBA00022723"/>
    </source>
</evidence>
<comment type="similarity">
    <text evidence="8">Belongs to the tRNA nucleotidyltransferase/poly(A) polymerase family.</text>
</comment>
<dbReference type="GO" id="GO:0000049">
    <property type="term" value="F:tRNA binding"/>
    <property type="evidence" value="ECO:0007669"/>
    <property type="project" value="TreeGrafter"/>
</dbReference>
<evidence type="ECO:0000256" key="2">
    <source>
        <dbReference type="ARBA" id="ARBA00022679"/>
    </source>
</evidence>
<keyword evidence="2 8" id="KW-0808">Transferase</keyword>
<feature type="domain" description="tRNA nucleotidyltransferase/poly(A) polymerase RNA and SrmB- binding" evidence="10">
    <location>
        <begin position="189"/>
        <end position="243"/>
    </location>
</feature>
<keyword evidence="3" id="KW-0819">tRNA processing</keyword>
<evidence type="ECO:0000313" key="11">
    <source>
        <dbReference type="EMBL" id="MCY1007492.1"/>
    </source>
</evidence>
<dbReference type="SUPFAM" id="SSF81891">
    <property type="entry name" value="Poly A polymerase C-terminal region-like"/>
    <property type="match status" value="1"/>
</dbReference>
<dbReference type="InterPro" id="IPR002646">
    <property type="entry name" value="PolA_pol_head_dom"/>
</dbReference>
<dbReference type="InterPro" id="IPR050264">
    <property type="entry name" value="Bact_CCA-adding_enz_type3_sf"/>
</dbReference>
<evidence type="ECO:0000256" key="7">
    <source>
        <dbReference type="ARBA" id="ARBA00022842"/>
    </source>
</evidence>
<dbReference type="EMBL" id="JAPNKE010000002">
    <property type="protein sequence ID" value="MCY1007492.1"/>
    <property type="molecule type" value="Genomic_DNA"/>
</dbReference>
<dbReference type="InterPro" id="IPR032828">
    <property type="entry name" value="PolyA_RNA-bd"/>
</dbReference>
<evidence type="ECO:0000256" key="1">
    <source>
        <dbReference type="ARBA" id="ARBA00001946"/>
    </source>
</evidence>
<accession>A0A9X3EP01</accession>
<evidence type="ECO:0000256" key="3">
    <source>
        <dbReference type="ARBA" id="ARBA00022694"/>
    </source>
</evidence>
<dbReference type="Gene3D" id="1.10.3090.10">
    <property type="entry name" value="cca-adding enzyme, domain 2"/>
    <property type="match status" value="1"/>
</dbReference>
<keyword evidence="6" id="KW-0547">Nucleotide-binding</keyword>
<proteinExistence type="inferred from homology"/>
<dbReference type="RefSeq" id="WP_267770121.1">
    <property type="nucleotide sequence ID" value="NZ_JAPNKE010000002.1"/>
</dbReference>
<reference evidence="11" key="1">
    <citation type="submission" date="2022-11" db="EMBL/GenBank/DDBJ databases">
        <title>Minimal conservation of predation-associated metabolite biosynthetic gene clusters underscores biosynthetic potential of Myxococcota including descriptions for ten novel species: Archangium lansinium sp. nov., Myxococcus landrumus sp. nov., Nannocystis bai.</title>
        <authorList>
            <person name="Ahearne A."/>
            <person name="Stevens C."/>
            <person name="Phillips K."/>
        </authorList>
    </citation>
    <scope>NUCLEOTIDE SEQUENCE</scope>
    <source>
        <strain evidence="11">Na p29</strain>
    </source>
</reference>
<dbReference type="Proteomes" id="UP001150924">
    <property type="component" value="Unassembled WGS sequence"/>
</dbReference>
<dbReference type="InterPro" id="IPR043519">
    <property type="entry name" value="NT_sf"/>
</dbReference>
<dbReference type="Gene3D" id="3.30.460.10">
    <property type="entry name" value="Beta Polymerase, domain 2"/>
    <property type="match status" value="1"/>
</dbReference>